<gene>
    <name evidence="4" type="ORF">EJ08DRAFT_734357</name>
</gene>
<name>A0A9P4NR13_9PEZI</name>
<keyword evidence="5" id="KW-1185">Reference proteome</keyword>
<feature type="domain" description="Probable treble clef zinc finger" evidence="2">
    <location>
        <begin position="84"/>
        <end position="120"/>
    </location>
</feature>
<feature type="region of interest" description="Disordered" evidence="1">
    <location>
        <begin position="589"/>
        <end position="616"/>
    </location>
</feature>
<evidence type="ECO:0000313" key="5">
    <source>
        <dbReference type="Proteomes" id="UP000800235"/>
    </source>
</evidence>
<dbReference type="AlphaFoldDB" id="A0A9P4NR13"/>
<dbReference type="PANTHER" id="PTHR48125:SF12">
    <property type="entry name" value="AT HOOK TRANSCRIPTION FACTOR FAMILY-RELATED"/>
    <property type="match status" value="1"/>
</dbReference>
<feature type="compositionally biased region" description="Pro residues" evidence="1">
    <location>
        <begin position="1"/>
        <end position="28"/>
    </location>
</feature>
<dbReference type="EMBL" id="MU007041">
    <property type="protein sequence ID" value="KAF2430080.1"/>
    <property type="molecule type" value="Genomic_DNA"/>
</dbReference>
<sequence>MNLPPPAAQGPPPPFPMVHPPHMLPPFAPGVAPSFPVPPPLPPPQLPPIPPQPFGLPPAPPPPSWRGLSHFVNQRPTGHDLTAFDKNCNAVKQNGLPCSRAAHYFPKNALPVCKLHKKKRLCVGYCKAVEDGKLCNKTIKWKPPFFELCHDHRDWDGMPCHILKLPTELRLQIFQYLLPDRPVSAWLDRSLRSDSYKCTTSLLLVNKEFYSEASDVLYRTQPFTVSIQRNAINLCGRCYYHDLSGSQHTTPNSNPQRLPVRPPMLDKIKNVRIQMTMVKPSSRLHRRHNRTRPNWDEEVEAYDMRDSVKCFVKMLQTSKALQTFSLVFCTQNQLDVWDDDRQLEFLKFIADPFEHLRSIPSVIIHPIYHSTDHQRMNVTQYILDNLSPSLPPPPPQPILNIPGWLPPPPPPLPLNGLAGFVSVAPASLPIPGPNFGIEGHDGIHWTLSNSLDAFGGRAPVTAVSKRLHDNDSFLAYKSHWEGTISSKTAPPLQAEFKPASKAYKAFQHAYLKVDRHYLSKLPKGKEWMLHRARVAREKCDINAIRVLHMELAAKVDEYLADEKKKFEEKTQVLERRLKRCGIVLGELAEEKQEGGDSDEERIGEDISDSASLSSDF</sequence>
<protein>
    <recommendedName>
        <fullName evidence="6">F-box domain-containing protein</fullName>
    </recommendedName>
</protein>
<feature type="domain" description="Probable treble clef zinc finger fungi" evidence="3">
    <location>
        <begin position="124"/>
        <end position="155"/>
    </location>
</feature>
<dbReference type="InterPro" id="IPR058251">
    <property type="entry name" value="zf_Tbcl_3"/>
</dbReference>
<dbReference type="InterPro" id="IPR058252">
    <property type="entry name" value="zf_Tbcl_4"/>
</dbReference>
<dbReference type="Pfam" id="PF26648">
    <property type="entry name" value="zf_Tbcl_4"/>
    <property type="match status" value="1"/>
</dbReference>
<evidence type="ECO:0008006" key="6">
    <source>
        <dbReference type="Google" id="ProtNLM"/>
    </source>
</evidence>
<feature type="compositionally biased region" description="Acidic residues" evidence="1">
    <location>
        <begin position="595"/>
        <end position="607"/>
    </location>
</feature>
<evidence type="ECO:0000256" key="1">
    <source>
        <dbReference type="SAM" id="MobiDB-lite"/>
    </source>
</evidence>
<dbReference type="Proteomes" id="UP000800235">
    <property type="component" value="Unassembled WGS sequence"/>
</dbReference>
<evidence type="ECO:0000259" key="2">
    <source>
        <dbReference type="Pfam" id="PF26647"/>
    </source>
</evidence>
<reference evidence="4" key="1">
    <citation type="journal article" date="2020" name="Stud. Mycol.">
        <title>101 Dothideomycetes genomes: a test case for predicting lifestyles and emergence of pathogens.</title>
        <authorList>
            <person name="Haridas S."/>
            <person name="Albert R."/>
            <person name="Binder M."/>
            <person name="Bloem J."/>
            <person name="Labutti K."/>
            <person name="Salamov A."/>
            <person name="Andreopoulos B."/>
            <person name="Baker S."/>
            <person name="Barry K."/>
            <person name="Bills G."/>
            <person name="Bluhm B."/>
            <person name="Cannon C."/>
            <person name="Castanera R."/>
            <person name="Culley D."/>
            <person name="Daum C."/>
            <person name="Ezra D."/>
            <person name="Gonzalez J."/>
            <person name="Henrissat B."/>
            <person name="Kuo A."/>
            <person name="Liang C."/>
            <person name="Lipzen A."/>
            <person name="Lutzoni F."/>
            <person name="Magnuson J."/>
            <person name="Mondo S."/>
            <person name="Nolan M."/>
            <person name="Ohm R."/>
            <person name="Pangilinan J."/>
            <person name="Park H.-J."/>
            <person name="Ramirez L."/>
            <person name="Alfaro M."/>
            <person name="Sun H."/>
            <person name="Tritt A."/>
            <person name="Yoshinaga Y."/>
            <person name="Zwiers L.-H."/>
            <person name="Turgeon B."/>
            <person name="Goodwin S."/>
            <person name="Spatafora J."/>
            <person name="Crous P."/>
            <person name="Grigoriev I."/>
        </authorList>
    </citation>
    <scope>NUCLEOTIDE SEQUENCE</scope>
    <source>
        <strain evidence="4">CBS 130266</strain>
    </source>
</reference>
<dbReference type="Pfam" id="PF26647">
    <property type="entry name" value="zf_Tbcl_3"/>
    <property type="match status" value="1"/>
</dbReference>
<comment type="caution">
    <text evidence="4">The sequence shown here is derived from an EMBL/GenBank/DDBJ whole genome shotgun (WGS) entry which is preliminary data.</text>
</comment>
<dbReference type="PANTHER" id="PTHR48125">
    <property type="entry name" value="LP07818P1"/>
    <property type="match status" value="1"/>
</dbReference>
<feature type="compositionally biased region" description="Pro residues" evidence="1">
    <location>
        <begin position="35"/>
        <end position="60"/>
    </location>
</feature>
<evidence type="ECO:0000259" key="3">
    <source>
        <dbReference type="Pfam" id="PF26648"/>
    </source>
</evidence>
<dbReference type="OrthoDB" id="5600002at2759"/>
<proteinExistence type="predicted"/>
<accession>A0A9P4NR13</accession>
<evidence type="ECO:0000313" key="4">
    <source>
        <dbReference type="EMBL" id="KAF2430080.1"/>
    </source>
</evidence>
<organism evidence="4 5">
    <name type="scientific">Tothia fuscella</name>
    <dbReference type="NCBI Taxonomy" id="1048955"/>
    <lineage>
        <taxon>Eukaryota</taxon>
        <taxon>Fungi</taxon>
        <taxon>Dikarya</taxon>
        <taxon>Ascomycota</taxon>
        <taxon>Pezizomycotina</taxon>
        <taxon>Dothideomycetes</taxon>
        <taxon>Pleosporomycetidae</taxon>
        <taxon>Venturiales</taxon>
        <taxon>Cylindrosympodiaceae</taxon>
        <taxon>Tothia</taxon>
    </lineage>
</organism>
<feature type="region of interest" description="Disordered" evidence="1">
    <location>
        <begin position="1"/>
        <end position="60"/>
    </location>
</feature>